<feature type="compositionally biased region" description="Gly residues" evidence="9">
    <location>
        <begin position="218"/>
        <end position="232"/>
    </location>
</feature>
<evidence type="ECO:0000313" key="10">
    <source>
        <dbReference type="EMBL" id="KAA0145597.1"/>
    </source>
</evidence>
<dbReference type="InterPro" id="IPR007823">
    <property type="entry name" value="RRP8"/>
</dbReference>
<feature type="region of interest" description="Disordered" evidence="9">
    <location>
        <begin position="180"/>
        <end position="241"/>
    </location>
</feature>
<dbReference type="Gene3D" id="3.40.50.150">
    <property type="entry name" value="Vaccinia Virus protein VP39"/>
    <property type="match status" value="1"/>
</dbReference>
<sequence>MFKSEPSMFHSYHEGFREQVARWPVNPLDILINKVKAMPPTAVVADLDSSVDCVVFCLALMGTDYTKFLAEAARICKPGGQLMIAEVRSRVEGAGAAADGEEDDFAATTRAMGGAAAASAASEDPAGAAARRKLTEEEAAEGVRAFVDAVQSQGFSVRRVNRKNKMFLVVLATRDEVTTARNTKEGRKSGAATAEGSEGPVLTGAARRVASKREGKGGGRGVGTAGRAGETGGSVESAANGPALVACKYRRR</sequence>
<evidence type="ECO:0000256" key="5">
    <source>
        <dbReference type="ARBA" id="ARBA00022679"/>
    </source>
</evidence>
<keyword evidence="5 8" id="KW-0808">Transferase</keyword>
<evidence type="ECO:0000256" key="4">
    <source>
        <dbReference type="ARBA" id="ARBA00022603"/>
    </source>
</evidence>
<proteinExistence type="inferred from homology"/>
<dbReference type="GO" id="GO:0008168">
    <property type="term" value="F:methyltransferase activity"/>
    <property type="evidence" value="ECO:0007669"/>
    <property type="project" value="UniProtKB-KW"/>
</dbReference>
<dbReference type="AlphaFoldDB" id="A0A5A8BZ27"/>
<dbReference type="GO" id="GO:0032259">
    <property type="term" value="P:methylation"/>
    <property type="evidence" value="ECO:0007669"/>
    <property type="project" value="UniProtKB-KW"/>
</dbReference>
<dbReference type="Gene3D" id="1.10.10.2150">
    <property type="entry name" value="Ribosomal RNA-processing protein 8, N-terminal domain"/>
    <property type="match status" value="1"/>
</dbReference>
<dbReference type="PANTHER" id="PTHR12787:SF0">
    <property type="entry name" value="RIBOSOMAL RNA-PROCESSING PROTEIN 8"/>
    <property type="match status" value="1"/>
</dbReference>
<evidence type="ECO:0000256" key="7">
    <source>
        <dbReference type="ARBA" id="ARBA00023242"/>
    </source>
</evidence>
<keyword evidence="6 8" id="KW-0949">S-adenosyl-L-methionine</keyword>
<evidence type="ECO:0000256" key="3">
    <source>
        <dbReference type="ARBA" id="ARBA00022552"/>
    </source>
</evidence>
<reference evidence="10 11" key="1">
    <citation type="submission" date="2019-07" db="EMBL/GenBank/DDBJ databases">
        <title>Genomes of Cafeteria roenbergensis.</title>
        <authorList>
            <person name="Fischer M.G."/>
            <person name="Hackl T."/>
            <person name="Roman M."/>
        </authorList>
    </citation>
    <scope>NUCLEOTIDE SEQUENCE [LARGE SCALE GENOMIC DNA]</scope>
    <source>
        <strain evidence="10 11">RCC970-E3</strain>
    </source>
</reference>
<dbReference type="Proteomes" id="UP000324907">
    <property type="component" value="Unassembled WGS sequence"/>
</dbReference>
<comment type="subcellular location">
    <subcellularLocation>
        <location evidence="1 8">Nucleus</location>
        <location evidence="1 8">Nucleolus</location>
    </subcellularLocation>
</comment>
<name>A0A5A8BZ27_CAFRO</name>
<dbReference type="GO" id="GO:0006364">
    <property type="term" value="P:rRNA processing"/>
    <property type="evidence" value="ECO:0007669"/>
    <property type="project" value="UniProtKB-UniRule"/>
</dbReference>
<keyword evidence="4 8" id="KW-0489">Methyltransferase</keyword>
<comment type="similarity">
    <text evidence="2 8">Belongs to the methyltransferase superfamily. RRP8 family.</text>
</comment>
<accession>A0A5A8BZ27</accession>
<dbReference type="SUPFAM" id="SSF53335">
    <property type="entry name" value="S-adenosyl-L-methionine-dependent methyltransferases"/>
    <property type="match status" value="1"/>
</dbReference>
<evidence type="ECO:0000313" key="11">
    <source>
        <dbReference type="Proteomes" id="UP000324907"/>
    </source>
</evidence>
<gene>
    <name evidence="10" type="ORF">FNF28_07852</name>
</gene>
<evidence type="ECO:0000256" key="1">
    <source>
        <dbReference type="ARBA" id="ARBA00004604"/>
    </source>
</evidence>
<comment type="function">
    <text evidence="8">Probable methyltransferase required to silence rDNA.</text>
</comment>
<keyword evidence="3 8" id="KW-0698">rRNA processing</keyword>
<dbReference type="EC" id="2.1.1.-" evidence="8"/>
<keyword evidence="7 8" id="KW-0539">Nucleus</keyword>
<dbReference type="InterPro" id="IPR042036">
    <property type="entry name" value="RRP8_N"/>
</dbReference>
<protein>
    <recommendedName>
        <fullName evidence="8">Ribosomal RNA-processing protein 8</fullName>
        <ecNumber evidence="8">2.1.1.-</ecNumber>
    </recommendedName>
</protein>
<dbReference type="GO" id="GO:0005730">
    <property type="term" value="C:nucleolus"/>
    <property type="evidence" value="ECO:0007669"/>
    <property type="project" value="UniProtKB-SubCell"/>
</dbReference>
<comment type="caution">
    <text evidence="10">The sequence shown here is derived from an EMBL/GenBank/DDBJ whole genome shotgun (WGS) entry which is preliminary data.</text>
</comment>
<evidence type="ECO:0000256" key="9">
    <source>
        <dbReference type="SAM" id="MobiDB-lite"/>
    </source>
</evidence>
<evidence type="ECO:0000256" key="8">
    <source>
        <dbReference type="RuleBase" id="RU365074"/>
    </source>
</evidence>
<evidence type="ECO:0000256" key="2">
    <source>
        <dbReference type="ARBA" id="ARBA00006301"/>
    </source>
</evidence>
<evidence type="ECO:0000256" key="6">
    <source>
        <dbReference type="ARBA" id="ARBA00022691"/>
    </source>
</evidence>
<dbReference type="InterPro" id="IPR029063">
    <property type="entry name" value="SAM-dependent_MTases_sf"/>
</dbReference>
<organism evidence="10 11">
    <name type="scientific">Cafeteria roenbergensis</name>
    <name type="common">Marine flagellate</name>
    <dbReference type="NCBI Taxonomy" id="33653"/>
    <lineage>
        <taxon>Eukaryota</taxon>
        <taxon>Sar</taxon>
        <taxon>Stramenopiles</taxon>
        <taxon>Bigyra</taxon>
        <taxon>Opalozoa</taxon>
        <taxon>Bicosoecida</taxon>
        <taxon>Cafeteriaceae</taxon>
        <taxon>Cafeteria</taxon>
    </lineage>
</organism>
<dbReference type="Pfam" id="PF05148">
    <property type="entry name" value="Methyltransf_8"/>
    <property type="match status" value="2"/>
</dbReference>
<dbReference type="PANTHER" id="PTHR12787">
    <property type="entry name" value="RIBOSOMAL RNA-PROCESSING PROTEIN 8"/>
    <property type="match status" value="1"/>
</dbReference>
<dbReference type="EMBL" id="VLTL01000379">
    <property type="protein sequence ID" value="KAA0145597.1"/>
    <property type="molecule type" value="Genomic_DNA"/>
</dbReference>